<dbReference type="EMBL" id="KI912110">
    <property type="protein sequence ID" value="ETS85171.1"/>
    <property type="molecule type" value="Genomic_DNA"/>
</dbReference>
<accession>W3XIX1</accession>
<dbReference type="PROSITE" id="PS50850">
    <property type="entry name" value="MFS"/>
    <property type="match status" value="1"/>
</dbReference>
<feature type="transmembrane region" description="Helical" evidence="3">
    <location>
        <begin position="380"/>
        <end position="402"/>
    </location>
</feature>
<evidence type="ECO:0000313" key="6">
    <source>
        <dbReference type="Proteomes" id="UP000030651"/>
    </source>
</evidence>
<feature type="transmembrane region" description="Helical" evidence="3">
    <location>
        <begin position="89"/>
        <end position="110"/>
    </location>
</feature>
<feature type="transmembrane region" description="Helical" evidence="3">
    <location>
        <begin position="289"/>
        <end position="309"/>
    </location>
</feature>
<dbReference type="Pfam" id="PF07690">
    <property type="entry name" value="MFS_1"/>
    <property type="match status" value="1"/>
</dbReference>
<evidence type="ECO:0000256" key="1">
    <source>
        <dbReference type="ARBA" id="ARBA00004141"/>
    </source>
</evidence>
<dbReference type="PANTHER" id="PTHR11360">
    <property type="entry name" value="MONOCARBOXYLATE TRANSPORTER"/>
    <property type="match status" value="1"/>
</dbReference>
<comment type="similarity">
    <text evidence="2">Belongs to the major facilitator superfamily. Monocarboxylate porter (TC 2.A.1.13) family.</text>
</comment>
<name>W3XIX1_PESFW</name>
<keyword evidence="3" id="KW-0472">Membrane</keyword>
<dbReference type="GO" id="GO:0016020">
    <property type="term" value="C:membrane"/>
    <property type="evidence" value="ECO:0007669"/>
    <property type="project" value="UniProtKB-SubCell"/>
</dbReference>
<dbReference type="RefSeq" id="XP_007829968.1">
    <property type="nucleotide sequence ID" value="XM_007831777.1"/>
</dbReference>
<reference evidence="6" key="1">
    <citation type="journal article" date="2015" name="BMC Genomics">
        <title>Genomic and transcriptomic analysis of the endophytic fungus Pestalotiopsis fici reveals its lifestyle and high potential for synthesis of natural products.</title>
        <authorList>
            <person name="Wang X."/>
            <person name="Zhang X."/>
            <person name="Liu L."/>
            <person name="Xiang M."/>
            <person name="Wang W."/>
            <person name="Sun X."/>
            <person name="Che Y."/>
            <person name="Guo L."/>
            <person name="Liu G."/>
            <person name="Guo L."/>
            <person name="Wang C."/>
            <person name="Yin W.B."/>
            <person name="Stadler M."/>
            <person name="Zhang X."/>
            <person name="Liu X."/>
        </authorList>
    </citation>
    <scope>NUCLEOTIDE SEQUENCE [LARGE SCALE GENOMIC DNA]</scope>
    <source>
        <strain evidence="6">W106-1 / CGMCC3.15140</strain>
    </source>
</reference>
<organism evidence="5 6">
    <name type="scientific">Pestalotiopsis fici (strain W106-1 / CGMCC3.15140)</name>
    <dbReference type="NCBI Taxonomy" id="1229662"/>
    <lineage>
        <taxon>Eukaryota</taxon>
        <taxon>Fungi</taxon>
        <taxon>Dikarya</taxon>
        <taxon>Ascomycota</taxon>
        <taxon>Pezizomycotina</taxon>
        <taxon>Sordariomycetes</taxon>
        <taxon>Xylariomycetidae</taxon>
        <taxon>Amphisphaeriales</taxon>
        <taxon>Sporocadaceae</taxon>
        <taxon>Pestalotiopsis</taxon>
    </lineage>
</organism>
<feature type="transmembrane region" description="Helical" evidence="3">
    <location>
        <begin position="321"/>
        <end position="338"/>
    </location>
</feature>
<dbReference type="GO" id="GO:0022857">
    <property type="term" value="F:transmembrane transporter activity"/>
    <property type="evidence" value="ECO:0007669"/>
    <property type="project" value="InterPro"/>
</dbReference>
<evidence type="ECO:0000259" key="4">
    <source>
        <dbReference type="PROSITE" id="PS50850"/>
    </source>
</evidence>
<evidence type="ECO:0000256" key="2">
    <source>
        <dbReference type="ARBA" id="ARBA00006727"/>
    </source>
</evidence>
<dbReference type="GeneID" id="19268209"/>
<dbReference type="OrthoDB" id="2213137at2759"/>
<dbReference type="AlphaFoldDB" id="W3XIX1"/>
<proteinExistence type="inferred from homology"/>
<feature type="transmembrane region" description="Helical" evidence="3">
    <location>
        <begin position="256"/>
        <end position="277"/>
    </location>
</feature>
<evidence type="ECO:0000256" key="3">
    <source>
        <dbReference type="SAM" id="Phobius"/>
    </source>
</evidence>
<dbReference type="SUPFAM" id="SSF103473">
    <property type="entry name" value="MFS general substrate transporter"/>
    <property type="match status" value="1"/>
</dbReference>
<dbReference type="OMA" id="YAWVCTF"/>
<dbReference type="eggNOG" id="KOG2504">
    <property type="taxonomic scope" value="Eukaryota"/>
</dbReference>
<feature type="transmembrane region" description="Helical" evidence="3">
    <location>
        <begin position="122"/>
        <end position="140"/>
    </location>
</feature>
<dbReference type="HOGENOM" id="CLU_001265_1_2_1"/>
<feature type="transmembrane region" description="Helical" evidence="3">
    <location>
        <begin position="50"/>
        <end position="77"/>
    </location>
</feature>
<gene>
    <name evidence="5" type="ORF">PFICI_03196</name>
</gene>
<dbReference type="Gene3D" id="1.20.1250.20">
    <property type="entry name" value="MFS general substrate transporter like domains"/>
    <property type="match status" value="2"/>
</dbReference>
<dbReference type="FunCoup" id="W3XIX1">
    <property type="interactions" value="146"/>
</dbReference>
<protein>
    <recommendedName>
        <fullName evidence="4">Major facilitator superfamily (MFS) profile domain-containing protein</fullName>
    </recommendedName>
</protein>
<dbReference type="KEGG" id="pfy:PFICI_03196"/>
<feature type="transmembrane region" description="Helical" evidence="3">
    <location>
        <begin position="152"/>
        <end position="172"/>
    </location>
</feature>
<sequence length="483" mass="51596">MSNIAAVGAAAAARAETTVELEDVGPSDTVRQIESQVSGPSVFEAPNGGYGWVCALSVFLINAHTWGVNAAVILAWYSAHDKFPGAIQLEFSLIGGLSISQALLVSPIVTKCYHRYGLRTNLLIGAVLEFIALITTSYATQIWHLFLSQGICFGWGMGFLYITATSALPPWFSTKRSLAVGLSTAGAGGGGVVYSLATNAAIQSVGIEWTYRILGLCTLVANIGTSFTMKDVPHGVHHHSRQGPMFRIRDFTRVEVLLVVFWGLVTEFGYITLLYSLPSYATSIGLTSTQGSVANAMLNLGLALGRPLIGYFSDRLGRINMAMYMTALCGIFCFTLWIPAKGFALLSIFALLAGGICGIFWATVTPILAEVVGVSKLAPIFAVTCVLMVLPTTFAEGVAMQIVGSQKTADNAFLAAQIFVGCTFMAGSLSLVLLRSWKIADLESEASFAASDLSRSIVRLAESGRRADLSWLSPKTILKLKRV</sequence>
<keyword evidence="3" id="KW-0812">Transmembrane</keyword>
<keyword evidence="6" id="KW-1185">Reference proteome</keyword>
<feature type="transmembrane region" description="Helical" evidence="3">
    <location>
        <begin position="414"/>
        <end position="434"/>
    </location>
</feature>
<dbReference type="Proteomes" id="UP000030651">
    <property type="component" value="Unassembled WGS sequence"/>
</dbReference>
<dbReference type="InParanoid" id="W3XIX1"/>
<feature type="domain" description="Major facilitator superfamily (MFS) profile" evidence="4">
    <location>
        <begin position="255"/>
        <end position="483"/>
    </location>
</feature>
<feature type="transmembrane region" description="Helical" evidence="3">
    <location>
        <begin position="344"/>
        <end position="368"/>
    </location>
</feature>
<dbReference type="PANTHER" id="PTHR11360:SF315">
    <property type="entry name" value="TRANSPORTER MCH2-RELATED"/>
    <property type="match status" value="1"/>
</dbReference>
<dbReference type="InterPro" id="IPR011701">
    <property type="entry name" value="MFS"/>
</dbReference>
<comment type="subcellular location">
    <subcellularLocation>
        <location evidence="1">Membrane</location>
        <topology evidence="1">Multi-pass membrane protein</topology>
    </subcellularLocation>
</comment>
<dbReference type="InterPro" id="IPR050327">
    <property type="entry name" value="Proton-linked_MCT"/>
</dbReference>
<evidence type="ECO:0000313" key="5">
    <source>
        <dbReference type="EMBL" id="ETS85171.1"/>
    </source>
</evidence>
<dbReference type="InterPro" id="IPR020846">
    <property type="entry name" value="MFS_dom"/>
</dbReference>
<keyword evidence="3" id="KW-1133">Transmembrane helix</keyword>
<dbReference type="InterPro" id="IPR036259">
    <property type="entry name" value="MFS_trans_sf"/>
</dbReference>